<dbReference type="KEGG" id="lbc:LACBIDRAFT_312243"/>
<dbReference type="PRINTS" id="PR00463">
    <property type="entry name" value="EP450I"/>
</dbReference>
<dbReference type="CDD" id="cd11065">
    <property type="entry name" value="CYP64-like"/>
    <property type="match status" value="1"/>
</dbReference>
<dbReference type="OrthoDB" id="2789670at2759"/>
<dbReference type="SUPFAM" id="SSF48264">
    <property type="entry name" value="Cytochrome P450"/>
    <property type="match status" value="1"/>
</dbReference>
<dbReference type="HOGENOM" id="CLU_001570_2_3_1"/>
<dbReference type="InterPro" id="IPR002401">
    <property type="entry name" value="Cyt_P450_E_grp-I"/>
</dbReference>
<dbReference type="GO" id="GO:0004497">
    <property type="term" value="F:monooxygenase activity"/>
    <property type="evidence" value="ECO:0007669"/>
    <property type="project" value="UniProtKB-KW"/>
</dbReference>
<comment type="pathway">
    <text evidence="2">Secondary metabolite biosynthesis.</text>
</comment>
<reference evidence="12 13" key="1">
    <citation type="journal article" date="2008" name="Nature">
        <title>The genome of Laccaria bicolor provides insights into mycorrhizal symbiosis.</title>
        <authorList>
            <person name="Martin F."/>
            <person name="Aerts A."/>
            <person name="Ahren D."/>
            <person name="Brun A."/>
            <person name="Danchin E.G.J."/>
            <person name="Duchaussoy F."/>
            <person name="Gibon J."/>
            <person name="Kohler A."/>
            <person name="Lindquist E."/>
            <person name="Pereda V."/>
            <person name="Salamov A."/>
            <person name="Shapiro H.J."/>
            <person name="Wuyts J."/>
            <person name="Blaudez D."/>
            <person name="Buee M."/>
            <person name="Brokstein P."/>
            <person name="Canbaeck B."/>
            <person name="Cohen D."/>
            <person name="Courty P.E."/>
            <person name="Coutinho P.M."/>
            <person name="Delaruelle C."/>
            <person name="Detter J.C."/>
            <person name="Deveau A."/>
            <person name="DiFazio S."/>
            <person name="Duplessis S."/>
            <person name="Fraissinet-Tachet L."/>
            <person name="Lucic E."/>
            <person name="Frey-Klett P."/>
            <person name="Fourrey C."/>
            <person name="Feussner I."/>
            <person name="Gay G."/>
            <person name="Grimwood J."/>
            <person name="Hoegger P.J."/>
            <person name="Jain P."/>
            <person name="Kilaru S."/>
            <person name="Labbe J."/>
            <person name="Lin Y.C."/>
            <person name="Legue V."/>
            <person name="Le Tacon F."/>
            <person name="Marmeisse R."/>
            <person name="Melayah D."/>
            <person name="Montanini B."/>
            <person name="Muratet M."/>
            <person name="Nehls U."/>
            <person name="Niculita-Hirzel H."/>
            <person name="Oudot-Le Secq M.P."/>
            <person name="Peter M."/>
            <person name="Quesneville H."/>
            <person name="Rajashekar B."/>
            <person name="Reich M."/>
            <person name="Rouhier N."/>
            <person name="Schmutz J."/>
            <person name="Yin T."/>
            <person name="Chalot M."/>
            <person name="Henrissat B."/>
            <person name="Kuees U."/>
            <person name="Lucas S."/>
            <person name="Van de Peer Y."/>
            <person name="Podila G.K."/>
            <person name="Polle A."/>
            <person name="Pukkila P.J."/>
            <person name="Richardson P.M."/>
            <person name="Rouze P."/>
            <person name="Sanders I.R."/>
            <person name="Stajich J.E."/>
            <person name="Tunlid A."/>
            <person name="Tuskan G."/>
            <person name="Grigoriev I.V."/>
        </authorList>
    </citation>
    <scope>NUCLEOTIDE SEQUENCE [LARGE SCALE GENOMIC DNA]</scope>
    <source>
        <strain evidence="13">S238N-H82 / ATCC MYA-4686</strain>
    </source>
</reference>
<proteinExistence type="inferred from homology"/>
<evidence type="ECO:0000256" key="8">
    <source>
        <dbReference type="ARBA" id="ARBA00023033"/>
    </source>
</evidence>
<dbReference type="PANTHER" id="PTHR46300">
    <property type="entry name" value="P450, PUTATIVE (EUROFUNG)-RELATED-RELATED"/>
    <property type="match status" value="1"/>
</dbReference>
<dbReference type="RefSeq" id="XP_001888058.1">
    <property type="nucleotide sequence ID" value="XM_001888023.1"/>
</dbReference>
<gene>
    <name evidence="12" type="ORF">LACBIDRAFT_312243</name>
</gene>
<evidence type="ECO:0000256" key="2">
    <source>
        <dbReference type="ARBA" id="ARBA00005179"/>
    </source>
</evidence>
<keyword evidence="5 9" id="KW-0479">Metal-binding</keyword>
<dbReference type="Pfam" id="PF00067">
    <property type="entry name" value="p450"/>
    <property type="match status" value="1"/>
</dbReference>
<evidence type="ECO:0000256" key="1">
    <source>
        <dbReference type="ARBA" id="ARBA00001971"/>
    </source>
</evidence>
<dbReference type="Proteomes" id="UP000001194">
    <property type="component" value="Unassembled WGS sequence"/>
</dbReference>
<keyword evidence="13" id="KW-1185">Reference proteome</keyword>
<dbReference type="InParanoid" id="B0DVS9"/>
<name>B0DVS9_LACBS</name>
<dbReference type="AlphaFoldDB" id="B0DVS9"/>
<feature type="binding site" description="axial binding residue" evidence="9">
    <location>
        <position position="446"/>
    </location>
    <ligand>
        <name>heme</name>
        <dbReference type="ChEBI" id="CHEBI:30413"/>
    </ligand>
    <ligandPart>
        <name>Fe</name>
        <dbReference type="ChEBI" id="CHEBI:18248"/>
    </ligandPart>
</feature>
<dbReference type="InterPro" id="IPR050364">
    <property type="entry name" value="Cytochrome_P450_fung"/>
</dbReference>
<evidence type="ECO:0000313" key="12">
    <source>
        <dbReference type="EMBL" id="EDR01351.1"/>
    </source>
</evidence>
<dbReference type="InterPro" id="IPR017972">
    <property type="entry name" value="Cyt_P450_CS"/>
</dbReference>
<keyword evidence="6 10" id="KW-0560">Oxidoreductase</keyword>
<organism evidence="13">
    <name type="scientific">Laccaria bicolor (strain S238N-H82 / ATCC MYA-4686)</name>
    <name type="common">Bicoloured deceiver</name>
    <name type="synonym">Laccaria laccata var. bicolor</name>
    <dbReference type="NCBI Taxonomy" id="486041"/>
    <lineage>
        <taxon>Eukaryota</taxon>
        <taxon>Fungi</taxon>
        <taxon>Dikarya</taxon>
        <taxon>Basidiomycota</taxon>
        <taxon>Agaricomycotina</taxon>
        <taxon>Agaricomycetes</taxon>
        <taxon>Agaricomycetidae</taxon>
        <taxon>Agaricales</taxon>
        <taxon>Agaricineae</taxon>
        <taxon>Hydnangiaceae</taxon>
        <taxon>Laccaria</taxon>
    </lineage>
</organism>
<comment type="similarity">
    <text evidence="3 10">Belongs to the cytochrome P450 family.</text>
</comment>
<evidence type="ECO:0000256" key="3">
    <source>
        <dbReference type="ARBA" id="ARBA00010617"/>
    </source>
</evidence>
<dbReference type="GO" id="GO:0016705">
    <property type="term" value="F:oxidoreductase activity, acting on paired donors, with incorporation or reduction of molecular oxygen"/>
    <property type="evidence" value="ECO:0007669"/>
    <property type="project" value="InterPro"/>
</dbReference>
<dbReference type="GO" id="GO:0005506">
    <property type="term" value="F:iron ion binding"/>
    <property type="evidence" value="ECO:0007669"/>
    <property type="project" value="InterPro"/>
</dbReference>
<dbReference type="EMBL" id="DS547140">
    <property type="protein sequence ID" value="EDR01351.1"/>
    <property type="molecule type" value="Genomic_DNA"/>
</dbReference>
<keyword evidence="8 10" id="KW-0503">Monooxygenase</keyword>
<evidence type="ECO:0000256" key="5">
    <source>
        <dbReference type="ARBA" id="ARBA00022723"/>
    </source>
</evidence>
<accession>B0DVS9</accession>
<evidence type="ECO:0000256" key="10">
    <source>
        <dbReference type="RuleBase" id="RU000461"/>
    </source>
</evidence>
<evidence type="ECO:0000256" key="4">
    <source>
        <dbReference type="ARBA" id="ARBA00022617"/>
    </source>
</evidence>
<protein>
    <submittedName>
        <fullName evidence="12">Predicted protein</fullName>
    </submittedName>
</protein>
<dbReference type="PROSITE" id="PS00086">
    <property type="entry name" value="CYTOCHROME_P450"/>
    <property type="match status" value="1"/>
</dbReference>
<evidence type="ECO:0000256" key="6">
    <source>
        <dbReference type="ARBA" id="ARBA00023002"/>
    </source>
</evidence>
<evidence type="ECO:0000313" key="13">
    <source>
        <dbReference type="Proteomes" id="UP000001194"/>
    </source>
</evidence>
<sequence>MVVEVNPIVVVQVLSILGFYLISNLLSRKGNASGRDAPLPPGPKGTFFAGVKAQLPTSEPWKTYASWGKKYNSPIILFRVYNRSLVVLSTNSAIQTLLNQRAELYSHRPMSWMYNTICGRGQAIFQISPTDATHKTYRRLLQTELGVRGTKMYAGVIQEELGNLVEGMRSNPVRWVAHVQRNASAVIMKVAFGYTVKEDDAFIAIADEASRISSRAMQPGKWLVDYYPLLRFVPAFFPGAGWKRQGLRWREKLWHLSEIPHQWVKSQMEKGDYTDSFTSRLLQRDDNEPLTAEEENTIKWCAGGLYAGAGDTTVSALISFVLLMSLHPEVERRAQAELDALLGAEHLPTPSDTEHLPYLHAILKEVLRYAPVGNLALPHRVIEDDEYMGYRIPKDATVIANVWAVMHDPELYPDPFTFSPDRFTASDTARQPDPRQFAFGFGKRACPGIHFAETTMLVAMAGILSQFDISLPHRGAPPPLVEFTTGITSHIKPFEISIVPRAMQ</sequence>
<keyword evidence="7 9" id="KW-0408">Iron</keyword>
<dbReference type="GeneID" id="6083653"/>
<keyword evidence="11" id="KW-0812">Transmembrane</keyword>
<dbReference type="STRING" id="486041.B0DVS9"/>
<dbReference type="InterPro" id="IPR036396">
    <property type="entry name" value="Cyt_P450_sf"/>
</dbReference>
<dbReference type="PANTHER" id="PTHR46300:SF7">
    <property type="entry name" value="P450, PUTATIVE (EUROFUNG)-RELATED"/>
    <property type="match status" value="1"/>
</dbReference>
<keyword evidence="4 9" id="KW-0349">Heme</keyword>
<dbReference type="Gene3D" id="1.10.630.10">
    <property type="entry name" value="Cytochrome P450"/>
    <property type="match status" value="1"/>
</dbReference>
<keyword evidence="11" id="KW-0472">Membrane</keyword>
<evidence type="ECO:0000256" key="11">
    <source>
        <dbReference type="SAM" id="Phobius"/>
    </source>
</evidence>
<comment type="cofactor">
    <cofactor evidence="1 9">
        <name>heme</name>
        <dbReference type="ChEBI" id="CHEBI:30413"/>
    </cofactor>
</comment>
<feature type="transmembrane region" description="Helical" evidence="11">
    <location>
        <begin position="6"/>
        <end position="26"/>
    </location>
</feature>
<keyword evidence="11" id="KW-1133">Transmembrane helix</keyword>
<evidence type="ECO:0000256" key="7">
    <source>
        <dbReference type="ARBA" id="ARBA00023004"/>
    </source>
</evidence>
<evidence type="ECO:0000256" key="9">
    <source>
        <dbReference type="PIRSR" id="PIRSR602401-1"/>
    </source>
</evidence>
<dbReference type="PRINTS" id="PR00385">
    <property type="entry name" value="P450"/>
</dbReference>
<dbReference type="InterPro" id="IPR001128">
    <property type="entry name" value="Cyt_P450"/>
</dbReference>
<dbReference type="GO" id="GO:0020037">
    <property type="term" value="F:heme binding"/>
    <property type="evidence" value="ECO:0007669"/>
    <property type="project" value="InterPro"/>
</dbReference>